<evidence type="ECO:0000256" key="5">
    <source>
        <dbReference type="ARBA" id="ARBA00022683"/>
    </source>
</evidence>
<feature type="domain" description="PTS EIIB type-3" evidence="8">
    <location>
        <begin position="3"/>
        <end position="104"/>
    </location>
</feature>
<dbReference type="eggNOG" id="COG1440">
    <property type="taxonomic scope" value="Bacteria"/>
</dbReference>
<keyword evidence="2" id="KW-0597">Phosphoprotein</keyword>
<dbReference type="GO" id="GO:0009401">
    <property type="term" value="P:phosphoenolpyruvate-dependent sugar phosphotransferase system"/>
    <property type="evidence" value="ECO:0007669"/>
    <property type="project" value="UniProtKB-KW"/>
</dbReference>
<accession>H3NIV4</accession>
<dbReference type="Proteomes" id="UP000006190">
    <property type="component" value="Unassembled WGS sequence"/>
</dbReference>
<dbReference type="InterPro" id="IPR013012">
    <property type="entry name" value="PTS_EIIB_3"/>
</dbReference>
<keyword evidence="6" id="KW-0418">Kinase</keyword>
<comment type="caution">
    <text evidence="9">The sequence shown here is derived from an EMBL/GenBank/DDBJ whole genome shotgun (WGS) entry which is preliminary data.</text>
</comment>
<dbReference type="SUPFAM" id="SSF52794">
    <property type="entry name" value="PTS system IIB component-like"/>
    <property type="match status" value="1"/>
</dbReference>
<evidence type="ECO:0000256" key="1">
    <source>
        <dbReference type="ARBA" id="ARBA00022448"/>
    </source>
</evidence>
<name>H3NIV4_9LACT</name>
<dbReference type="InterPro" id="IPR036095">
    <property type="entry name" value="PTS_EIIB-like_sf"/>
</dbReference>
<evidence type="ECO:0000256" key="6">
    <source>
        <dbReference type="ARBA" id="ARBA00022777"/>
    </source>
</evidence>
<dbReference type="Gene3D" id="3.40.50.2300">
    <property type="match status" value="1"/>
</dbReference>
<organism evidence="9 10">
    <name type="scientific">Facklamia languida CCUG 37842</name>
    <dbReference type="NCBI Taxonomy" id="883113"/>
    <lineage>
        <taxon>Bacteria</taxon>
        <taxon>Bacillati</taxon>
        <taxon>Bacillota</taxon>
        <taxon>Bacilli</taxon>
        <taxon>Lactobacillales</taxon>
        <taxon>Aerococcaceae</taxon>
        <taxon>Facklamia</taxon>
    </lineage>
</organism>
<keyword evidence="3" id="KW-0762">Sugar transport</keyword>
<evidence type="ECO:0000256" key="4">
    <source>
        <dbReference type="ARBA" id="ARBA00022679"/>
    </source>
</evidence>
<dbReference type="PANTHER" id="PTHR34581">
    <property type="entry name" value="PTS SYSTEM N,N'-DIACETYLCHITOBIOSE-SPECIFIC EIIB COMPONENT"/>
    <property type="match status" value="1"/>
</dbReference>
<evidence type="ECO:0000313" key="10">
    <source>
        <dbReference type="Proteomes" id="UP000006190"/>
    </source>
</evidence>
<evidence type="ECO:0000313" key="9">
    <source>
        <dbReference type="EMBL" id="EHR37232.1"/>
    </source>
</evidence>
<dbReference type="HOGENOM" id="CLU_147323_1_1_9"/>
<dbReference type="STRING" id="883113.HMPREF9708_00793"/>
<keyword evidence="4" id="KW-0808">Transferase</keyword>
<dbReference type="InterPro" id="IPR003501">
    <property type="entry name" value="PTS_EIIB_2/3"/>
</dbReference>
<dbReference type="AlphaFoldDB" id="H3NIV4"/>
<dbReference type="OrthoDB" id="9808134at2"/>
<keyword evidence="10" id="KW-1185">Reference proteome</keyword>
<dbReference type="RefSeq" id="WP_006308831.1">
    <property type="nucleotide sequence ID" value="NZ_JH601133.1"/>
</dbReference>
<dbReference type="InterPro" id="IPR051819">
    <property type="entry name" value="PTS_sugar-specific_EIIB"/>
</dbReference>
<dbReference type="PANTHER" id="PTHR34581:SF2">
    <property type="entry name" value="PTS SYSTEM N,N'-DIACETYLCHITOBIOSE-SPECIFIC EIIB COMPONENT"/>
    <property type="match status" value="1"/>
</dbReference>
<keyword evidence="5" id="KW-0598">Phosphotransferase system</keyword>
<sequence length="104" mass="11398">MSKKMILLACGTGMSTTMLVNKIKKIVQDQELNYDFHACSMDEANAIMDQEKVDVLLLGPQVAYMENSISKARAPQGINVGVINKDDYGLANGKNVLTYAETLL</sequence>
<evidence type="ECO:0000256" key="2">
    <source>
        <dbReference type="ARBA" id="ARBA00022553"/>
    </source>
</evidence>
<dbReference type="CDD" id="cd05564">
    <property type="entry name" value="PTS_IIB_chitobiose_lichenan"/>
    <property type="match status" value="1"/>
</dbReference>
<gene>
    <name evidence="9" type="ORF">HMPREF9708_00793</name>
</gene>
<feature type="modified residue" description="Phosphocysteine; by EIIA" evidence="7">
    <location>
        <position position="10"/>
    </location>
</feature>
<evidence type="ECO:0000256" key="3">
    <source>
        <dbReference type="ARBA" id="ARBA00022597"/>
    </source>
</evidence>
<keyword evidence="1" id="KW-0813">Transport</keyword>
<protein>
    <recommendedName>
        <fullName evidence="8">PTS EIIB type-3 domain-containing protein</fullName>
    </recommendedName>
</protein>
<evidence type="ECO:0000256" key="7">
    <source>
        <dbReference type="PROSITE-ProRule" id="PRU00423"/>
    </source>
</evidence>
<dbReference type="EMBL" id="AGEG01000009">
    <property type="protein sequence ID" value="EHR37232.1"/>
    <property type="molecule type" value="Genomic_DNA"/>
</dbReference>
<evidence type="ECO:0000259" key="8">
    <source>
        <dbReference type="PROSITE" id="PS51100"/>
    </source>
</evidence>
<dbReference type="PATRIC" id="fig|883113.3.peg.791"/>
<dbReference type="PROSITE" id="PS51100">
    <property type="entry name" value="PTS_EIIB_TYPE_3"/>
    <property type="match status" value="1"/>
</dbReference>
<dbReference type="GO" id="GO:0016301">
    <property type="term" value="F:kinase activity"/>
    <property type="evidence" value="ECO:0007669"/>
    <property type="project" value="UniProtKB-KW"/>
</dbReference>
<dbReference type="Pfam" id="PF02302">
    <property type="entry name" value="PTS_IIB"/>
    <property type="match status" value="1"/>
</dbReference>
<proteinExistence type="predicted"/>
<reference evidence="9 10" key="1">
    <citation type="submission" date="2012-01" db="EMBL/GenBank/DDBJ databases">
        <title>The Genome Sequence of Facklamia languida CCUG 37842.</title>
        <authorList>
            <consortium name="The Broad Institute Genome Sequencing Platform"/>
            <person name="Earl A."/>
            <person name="Ward D."/>
            <person name="Feldgarden M."/>
            <person name="Gevers D."/>
            <person name="Huys G."/>
            <person name="Young S.K."/>
            <person name="Zeng Q."/>
            <person name="Gargeya S."/>
            <person name="Fitzgerald M."/>
            <person name="Haas B."/>
            <person name="Abouelleil A."/>
            <person name="Alvarado L."/>
            <person name="Arachchi H.M."/>
            <person name="Berlin A."/>
            <person name="Chapman S.B."/>
            <person name="Gearin G."/>
            <person name="Goldberg J."/>
            <person name="Griggs A."/>
            <person name="Gujja S."/>
            <person name="Hansen M."/>
            <person name="Heiman D."/>
            <person name="Howarth C."/>
            <person name="Larimer J."/>
            <person name="Lui A."/>
            <person name="MacDonald P.J.P."/>
            <person name="McCowen C."/>
            <person name="Montmayeur A."/>
            <person name="Murphy C."/>
            <person name="Neiman D."/>
            <person name="Pearson M."/>
            <person name="Priest M."/>
            <person name="Roberts A."/>
            <person name="Saif S."/>
            <person name="Shea T."/>
            <person name="Sisk P."/>
            <person name="Stolte C."/>
            <person name="Sykes S."/>
            <person name="Wortman J."/>
            <person name="Nusbaum C."/>
            <person name="Birren B."/>
        </authorList>
    </citation>
    <scope>NUCLEOTIDE SEQUENCE [LARGE SCALE GENOMIC DNA]</scope>
    <source>
        <strain evidence="9 10">CCUG 37842</strain>
    </source>
</reference>
<dbReference type="GO" id="GO:0008982">
    <property type="term" value="F:protein-N(PI)-phosphohistidine-sugar phosphotransferase activity"/>
    <property type="evidence" value="ECO:0007669"/>
    <property type="project" value="InterPro"/>
</dbReference>